<evidence type="ECO:0000313" key="10">
    <source>
        <dbReference type="EMBL" id="KAF7372419.1"/>
    </source>
</evidence>
<gene>
    <name evidence="10" type="ORF">MVEN_00103100</name>
</gene>
<dbReference type="PANTHER" id="PTHR22930">
    <property type="match status" value="1"/>
</dbReference>
<dbReference type="Pfam" id="PF13359">
    <property type="entry name" value="DDE_Tnp_4"/>
    <property type="match status" value="1"/>
</dbReference>
<evidence type="ECO:0000313" key="11">
    <source>
        <dbReference type="Proteomes" id="UP000620124"/>
    </source>
</evidence>
<keyword evidence="6" id="KW-0378">Hydrolase</keyword>
<keyword evidence="5" id="KW-0479">Metal-binding</keyword>
<evidence type="ECO:0000256" key="8">
    <source>
        <dbReference type="SAM" id="MobiDB-lite"/>
    </source>
</evidence>
<proteinExistence type="inferred from homology"/>
<evidence type="ECO:0000256" key="4">
    <source>
        <dbReference type="ARBA" id="ARBA00022722"/>
    </source>
</evidence>
<dbReference type="EMBL" id="JACAZI010000001">
    <property type="protein sequence ID" value="KAF7372419.1"/>
    <property type="molecule type" value="Genomic_DNA"/>
</dbReference>
<evidence type="ECO:0000256" key="1">
    <source>
        <dbReference type="ARBA" id="ARBA00001968"/>
    </source>
</evidence>
<keyword evidence="11" id="KW-1185">Reference proteome</keyword>
<dbReference type="InterPro" id="IPR027806">
    <property type="entry name" value="HARBI1_dom"/>
</dbReference>
<keyword evidence="4" id="KW-0540">Nuclease</keyword>
<evidence type="ECO:0000256" key="5">
    <source>
        <dbReference type="ARBA" id="ARBA00022723"/>
    </source>
</evidence>
<feature type="region of interest" description="Disordered" evidence="8">
    <location>
        <begin position="433"/>
        <end position="483"/>
    </location>
</feature>
<comment type="subcellular location">
    <subcellularLocation>
        <location evidence="2">Nucleus</location>
    </subcellularLocation>
</comment>
<comment type="similarity">
    <text evidence="3">Belongs to the HARBI1 family.</text>
</comment>
<protein>
    <submittedName>
        <fullName evidence="10">DDE Tnp4 domain-containing protein</fullName>
    </submittedName>
</protein>
<evidence type="ECO:0000256" key="6">
    <source>
        <dbReference type="ARBA" id="ARBA00022801"/>
    </source>
</evidence>
<dbReference type="OrthoDB" id="2641813at2759"/>
<reference evidence="10" key="1">
    <citation type="submission" date="2020-05" db="EMBL/GenBank/DDBJ databases">
        <title>Mycena genomes resolve the evolution of fungal bioluminescence.</title>
        <authorList>
            <person name="Tsai I.J."/>
        </authorList>
    </citation>
    <scope>NUCLEOTIDE SEQUENCE</scope>
    <source>
        <strain evidence="10">CCC161011</strain>
    </source>
</reference>
<dbReference type="InterPro" id="IPR045249">
    <property type="entry name" value="HARBI1-like"/>
</dbReference>
<dbReference type="GO" id="GO:0004518">
    <property type="term" value="F:nuclease activity"/>
    <property type="evidence" value="ECO:0007669"/>
    <property type="project" value="UniProtKB-KW"/>
</dbReference>
<feature type="compositionally biased region" description="Basic and acidic residues" evidence="8">
    <location>
        <begin position="452"/>
        <end position="462"/>
    </location>
</feature>
<comment type="cofactor">
    <cofactor evidence="1">
        <name>a divalent metal cation</name>
        <dbReference type="ChEBI" id="CHEBI:60240"/>
    </cofactor>
</comment>
<feature type="compositionally biased region" description="Low complexity" evidence="8">
    <location>
        <begin position="64"/>
        <end position="78"/>
    </location>
</feature>
<accession>A0A8H6Z7H7</accession>
<dbReference type="GO" id="GO:0046872">
    <property type="term" value="F:metal ion binding"/>
    <property type="evidence" value="ECO:0007669"/>
    <property type="project" value="UniProtKB-KW"/>
</dbReference>
<sequence>MPHVSLRQKLLRGAYKYAAKLQRWRKREREQHLAEEVEITTGLGIGDDLYDQPLGQDEGEDSDVSSVSSASSIPSISSADSSYDFDIASMDWDLDTERETLYKIRYEAIRRHIERLENTRVVNPNTVHKLSQLYLVLEDYKTDDAKRFRRNLRVMPETFDSLVEKIRDHHIFLSEGSASQMPVDQQLAIALFRFGHFGNSASVESVAQWAGVSAGMVVNATRRVMVAFLDHHDEIIRWPNAQMKEEAKEWVEAASCAAWRDGWLFVDGTLVPLAEKPAFHGETYFDRKSNYSLNVQLITLPNLRIVDYVIGHTGSTHDSTAFAESRTRKDREQLLGPNEWIWADSAYPVEAWCVTPFKKPANNIPENKTFNYWVSHVRIRSEHAVGFLKGRFQSLRGLRQQIKNETDHLHALEWDIESELDTVDTDWEEELIATGIPSDSEPSDNEGPADAGRVRQRGETRGQRKRRKVKDALYVSGIAGERP</sequence>
<dbReference type="Proteomes" id="UP000620124">
    <property type="component" value="Unassembled WGS sequence"/>
</dbReference>
<dbReference type="AlphaFoldDB" id="A0A8H6Z7H7"/>
<dbReference type="PANTHER" id="PTHR22930:SF85">
    <property type="entry name" value="GH03217P-RELATED"/>
    <property type="match status" value="1"/>
</dbReference>
<evidence type="ECO:0000256" key="3">
    <source>
        <dbReference type="ARBA" id="ARBA00006958"/>
    </source>
</evidence>
<name>A0A8H6Z7H7_9AGAR</name>
<feature type="region of interest" description="Disordered" evidence="8">
    <location>
        <begin position="50"/>
        <end position="78"/>
    </location>
</feature>
<evidence type="ECO:0000256" key="2">
    <source>
        <dbReference type="ARBA" id="ARBA00004123"/>
    </source>
</evidence>
<keyword evidence="7" id="KW-0539">Nucleus</keyword>
<evidence type="ECO:0000259" key="9">
    <source>
        <dbReference type="Pfam" id="PF13359"/>
    </source>
</evidence>
<organism evidence="10 11">
    <name type="scientific">Mycena venus</name>
    <dbReference type="NCBI Taxonomy" id="2733690"/>
    <lineage>
        <taxon>Eukaryota</taxon>
        <taxon>Fungi</taxon>
        <taxon>Dikarya</taxon>
        <taxon>Basidiomycota</taxon>
        <taxon>Agaricomycotina</taxon>
        <taxon>Agaricomycetes</taxon>
        <taxon>Agaricomycetidae</taxon>
        <taxon>Agaricales</taxon>
        <taxon>Marasmiineae</taxon>
        <taxon>Mycenaceae</taxon>
        <taxon>Mycena</taxon>
    </lineage>
</organism>
<dbReference type="GO" id="GO:0005634">
    <property type="term" value="C:nucleus"/>
    <property type="evidence" value="ECO:0007669"/>
    <property type="project" value="UniProtKB-SubCell"/>
</dbReference>
<comment type="caution">
    <text evidence="10">The sequence shown here is derived from an EMBL/GenBank/DDBJ whole genome shotgun (WGS) entry which is preliminary data.</text>
</comment>
<feature type="domain" description="DDE Tnp4" evidence="9">
    <location>
        <begin position="266"/>
        <end position="402"/>
    </location>
</feature>
<evidence type="ECO:0000256" key="7">
    <source>
        <dbReference type="ARBA" id="ARBA00023242"/>
    </source>
</evidence>
<dbReference type="GO" id="GO:0016787">
    <property type="term" value="F:hydrolase activity"/>
    <property type="evidence" value="ECO:0007669"/>
    <property type="project" value="UniProtKB-KW"/>
</dbReference>